<gene>
    <name evidence="2" type="ORF">CATMQ487_05830</name>
</gene>
<organism evidence="2 3">
    <name type="scientific">Sphaerotilus microaerophilus</name>
    <dbReference type="NCBI Taxonomy" id="2914710"/>
    <lineage>
        <taxon>Bacteria</taxon>
        <taxon>Pseudomonadati</taxon>
        <taxon>Pseudomonadota</taxon>
        <taxon>Betaproteobacteria</taxon>
        <taxon>Burkholderiales</taxon>
        <taxon>Sphaerotilaceae</taxon>
        <taxon>Sphaerotilus</taxon>
    </lineage>
</organism>
<dbReference type="InterPro" id="IPR012296">
    <property type="entry name" value="Nuclease_put_TT1808"/>
</dbReference>
<dbReference type="PANTHER" id="PTHR36558:SF1">
    <property type="entry name" value="RESTRICTION ENDONUCLEASE DOMAIN-CONTAINING PROTEIN-RELATED"/>
    <property type="match status" value="1"/>
</dbReference>
<dbReference type="Proteomes" id="UP001057498">
    <property type="component" value="Chromosome"/>
</dbReference>
<reference evidence="2" key="1">
    <citation type="submission" date="2022-04" db="EMBL/GenBank/DDBJ databases">
        <title>Whole genome sequence of Sphaerotilus sp. FB-5.</title>
        <authorList>
            <person name="Takeda M."/>
            <person name="Narihara S."/>
            <person name="Akimoto M."/>
            <person name="Akimoto R."/>
            <person name="Nishiyashiki S."/>
            <person name="Murakami T."/>
        </authorList>
    </citation>
    <scope>NUCLEOTIDE SEQUENCE</scope>
    <source>
        <strain evidence="2">FB-5</strain>
    </source>
</reference>
<dbReference type="Gene3D" id="3.90.1570.10">
    <property type="entry name" value="tt1808, chain A"/>
    <property type="match status" value="1"/>
</dbReference>
<sequence length="197" mass="21593">MSAVPQPRPAFDIPAYLDWEAAQADRHEYIAGEVFAMTGARGTHNLIAGNVYMALRQALRGTPCRTHIEGMKLHVQAADAVLYPDVFVTCDPQDLTEQAELAKTSPKLVVEVLSESTAAYDRGLKFELYQRLPSLQEYLLIEQDRVHADLFRRNAEGLWVLHPSGPGETVQLDSVGLTLPMELIYEDTAAGSAAAGA</sequence>
<proteinExistence type="predicted"/>
<dbReference type="SUPFAM" id="SSF52980">
    <property type="entry name" value="Restriction endonuclease-like"/>
    <property type="match status" value="1"/>
</dbReference>
<feature type="domain" description="Putative restriction endonuclease" evidence="1">
    <location>
        <begin position="15"/>
        <end position="181"/>
    </location>
</feature>
<protein>
    <recommendedName>
        <fullName evidence="1">Putative restriction endonuclease domain-containing protein</fullName>
    </recommendedName>
</protein>
<dbReference type="EMBL" id="AP025730">
    <property type="protein sequence ID" value="BDI03613.1"/>
    <property type="molecule type" value="Genomic_DNA"/>
</dbReference>
<evidence type="ECO:0000259" key="1">
    <source>
        <dbReference type="Pfam" id="PF05685"/>
    </source>
</evidence>
<dbReference type="CDD" id="cd06260">
    <property type="entry name" value="DUF820-like"/>
    <property type="match status" value="1"/>
</dbReference>
<keyword evidence="3" id="KW-1185">Reference proteome</keyword>
<evidence type="ECO:0000313" key="2">
    <source>
        <dbReference type="EMBL" id="BDI03613.1"/>
    </source>
</evidence>
<accession>A0ABM7YHI0</accession>
<evidence type="ECO:0000313" key="3">
    <source>
        <dbReference type="Proteomes" id="UP001057498"/>
    </source>
</evidence>
<dbReference type="PANTHER" id="PTHR36558">
    <property type="entry name" value="GLR1098 PROTEIN"/>
    <property type="match status" value="1"/>
</dbReference>
<dbReference type="InterPro" id="IPR011335">
    <property type="entry name" value="Restrct_endonuc-II-like"/>
</dbReference>
<dbReference type="Pfam" id="PF05685">
    <property type="entry name" value="Uma2"/>
    <property type="match status" value="1"/>
</dbReference>
<name>A0ABM7YHI0_9BURK</name>
<dbReference type="InterPro" id="IPR008538">
    <property type="entry name" value="Uma2"/>
</dbReference>